<keyword evidence="4 13" id="KW-0812">Transmembrane</keyword>
<evidence type="ECO:0000256" key="8">
    <source>
        <dbReference type="ARBA" id="ARBA00023136"/>
    </source>
</evidence>
<feature type="disulfide bond" evidence="11">
    <location>
        <begin position="514"/>
        <end position="523"/>
    </location>
</feature>
<feature type="disulfide bond" evidence="11">
    <location>
        <begin position="399"/>
        <end position="408"/>
    </location>
</feature>
<dbReference type="PRINTS" id="PR00010">
    <property type="entry name" value="EGFBLOOD"/>
</dbReference>
<dbReference type="PROSITE" id="PS50026">
    <property type="entry name" value="EGF_3"/>
    <property type="match status" value="7"/>
</dbReference>
<dbReference type="GO" id="GO:0048018">
    <property type="term" value="F:receptor ligand activity"/>
    <property type="evidence" value="ECO:0007669"/>
    <property type="project" value="UniProtKB-ARBA"/>
</dbReference>
<dbReference type="GO" id="GO:0048100">
    <property type="term" value="P:wing disc anterior/posterior pattern formation"/>
    <property type="evidence" value="ECO:0007669"/>
    <property type="project" value="UniProtKB-ARBA"/>
</dbReference>
<dbReference type="SUPFAM" id="SSF57196">
    <property type="entry name" value="EGF/Laminin"/>
    <property type="match status" value="4"/>
</dbReference>
<dbReference type="FunFam" id="2.10.25.140:FF:000001">
    <property type="entry name" value="Delta-like protein"/>
    <property type="match status" value="1"/>
</dbReference>
<dbReference type="GO" id="GO:0046331">
    <property type="term" value="P:lateral inhibition"/>
    <property type="evidence" value="ECO:0007669"/>
    <property type="project" value="UniProtKB-ARBA"/>
</dbReference>
<feature type="disulfide bond" evidence="12">
    <location>
        <begin position="262"/>
        <end position="271"/>
    </location>
</feature>
<dbReference type="InterPro" id="IPR000152">
    <property type="entry name" value="EGF-type_Asp/Asn_hydroxyl_site"/>
</dbReference>
<evidence type="ECO:0000256" key="12">
    <source>
        <dbReference type="PROSITE-ProRule" id="PRU00377"/>
    </source>
</evidence>
<evidence type="ECO:0000256" key="3">
    <source>
        <dbReference type="ARBA" id="ARBA00022536"/>
    </source>
</evidence>
<dbReference type="FunFam" id="2.10.25.10:FF:000699">
    <property type="entry name" value="Uncharacterized protein, isoform C"/>
    <property type="match status" value="1"/>
</dbReference>
<dbReference type="GO" id="GO:0030855">
    <property type="term" value="P:epithelial cell differentiation"/>
    <property type="evidence" value="ECO:0007669"/>
    <property type="project" value="UniProtKB-ARBA"/>
</dbReference>
<evidence type="ECO:0000256" key="1">
    <source>
        <dbReference type="ARBA" id="ARBA00004479"/>
    </source>
</evidence>
<keyword evidence="5 13" id="KW-0732">Signal</keyword>
<evidence type="ECO:0000256" key="4">
    <source>
        <dbReference type="ARBA" id="ARBA00022692"/>
    </source>
</evidence>
<keyword evidence="9 11" id="KW-1015">Disulfide bond</keyword>
<dbReference type="FunFam" id="2.10.25.10:FF:000064">
    <property type="entry name" value="Delta-like protein"/>
    <property type="match status" value="1"/>
</dbReference>
<dbReference type="GO" id="GO:0043208">
    <property type="term" value="F:glycosphingolipid binding"/>
    <property type="evidence" value="ECO:0007669"/>
    <property type="project" value="UniProtKB-ARBA"/>
</dbReference>
<evidence type="ECO:0000256" key="2">
    <source>
        <dbReference type="ARBA" id="ARBA00022473"/>
    </source>
</evidence>
<dbReference type="EMBL" id="CALOZG010000042">
    <property type="protein sequence ID" value="CAH4034749.1"/>
    <property type="molecule type" value="Genomic_DNA"/>
</dbReference>
<comment type="caution">
    <text evidence="17">The sequence shown here is derived from an EMBL/GenBank/DDBJ whole genome shotgun (WGS) entry which is preliminary data.</text>
</comment>
<dbReference type="Pfam" id="PF12661">
    <property type="entry name" value="hEGF"/>
    <property type="match status" value="1"/>
</dbReference>
<evidence type="ECO:0000259" key="15">
    <source>
        <dbReference type="PROSITE" id="PS50026"/>
    </source>
</evidence>
<dbReference type="FunFam" id="2.10.25.10:FF:000185">
    <property type="entry name" value="basement membrane-specific heparan sulfate proteoglycan core protein-like"/>
    <property type="match status" value="1"/>
</dbReference>
<dbReference type="GO" id="GO:0042063">
    <property type="term" value="P:gliogenesis"/>
    <property type="evidence" value="ECO:0007669"/>
    <property type="project" value="UniProtKB-ARBA"/>
</dbReference>
<keyword evidence="2 13" id="KW-0217">Developmental protein</keyword>
<dbReference type="SMART" id="SM00181">
    <property type="entry name" value="EGF"/>
    <property type="match status" value="10"/>
</dbReference>
<feature type="disulfide bond" evidence="11">
    <location>
        <begin position="476"/>
        <end position="485"/>
    </location>
</feature>
<accession>A0A9P0TSV9</accession>
<dbReference type="FunFam" id="2.10.25.10:FF:000100">
    <property type="entry name" value="neurogenic locus notch homolog protein 3"/>
    <property type="match status" value="1"/>
</dbReference>
<name>A0A9P0TSV9_PIEBR</name>
<dbReference type="Pfam" id="PF21700">
    <property type="entry name" value="EGF_DL_JAG"/>
    <property type="match status" value="1"/>
</dbReference>
<evidence type="ECO:0000313" key="18">
    <source>
        <dbReference type="Proteomes" id="UP001152562"/>
    </source>
</evidence>
<dbReference type="FunFam" id="2.10.25.10:FF:000230">
    <property type="entry name" value="Delta-like protein"/>
    <property type="match status" value="2"/>
</dbReference>
<gene>
    <name evidence="17" type="ORF">PIBRA_LOCUS10903</name>
</gene>
<feature type="domain" description="EGF-like" evidence="15">
    <location>
        <begin position="450"/>
        <end position="486"/>
    </location>
</feature>
<dbReference type="FunFam" id="2.10.25.10:FF:000018">
    <property type="entry name" value="Delta-like 1"/>
    <property type="match status" value="1"/>
</dbReference>
<feature type="disulfide bond" evidence="12">
    <location>
        <begin position="275"/>
        <end position="287"/>
    </location>
</feature>
<keyword evidence="7 13" id="KW-1133">Transmembrane helix</keyword>
<dbReference type="Pfam" id="PF01414">
    <property type="entry name" value="DSL"/>
    <property type="match status" value="1"/>
</dbReference>
<dbReference type="GO" id="GO:0000902">
    <property type="term" value="P:cell morphogenesis"/>
    <property type="evidence" value="ECO:0007669"/>
    <property type="project" value="UniProtKB-ARBA"/>
</dbReference>
<dbReference type="Gene3D" id="2.10.25.140">
    <property type="match status" value="1"/>
</dbReference>
<dbReference type="Pfam" id="PF00008">
    <property type="entry name" value="EGF"/>
    <property type="match status" value="6"/>
</dbReference>
<feature type="disulfide bond" evidence="12">
    <location>
        <begin position="295"/>
        <end position="304"/>
    </location>
</feature>
<feature type="domain" description="EGF-like" evidence="15">
    <location>
        <begin position="526"/>
        <end position="562"/>
    </location>
</feature>
<dbReference type="PROSITE" id="PS51051">
    <property type="entry name" value="DSL"/>
    <property type="match status" value="1"/>
</dbReference>
<dbReference type="GO" id="GO:0048666">
    <property type="term" value="P:neuron development"/>
    <property type="evidence" value="ECO:0007669"/>
    <property type="project" value="UniProtKB-ARBA"/>
</dbReference>
<dbReference type="InterPro" id="IPR001881">
    <property type="entry name" value="EGF-like_Ca-bd_dom"/>
</dbReference>
<evidence type="ECO:0000313" key="17">
    <source>
        <dbReference type="EMBL" id="CAH4034749.1"/>
    </source>
</evidence>
<feature type="disulfide bond" evidence="11">
    <location>
        <begin position="552"/>
        <end position="561"/>
    </location>
</feature>
<protein>
    <recommendedName>
        <fullName evidence="13">Delta-like protein</fullName>
    </recommendedName>
</protein>
<dbReference type="Proteomes" id="UP001152562">
    <property type="component" value="Unassembled WGS sequence"/>
</dbReference>
<feature type="domain" description="EGF-like" evidence="15">
    <location>
        <begin position="602"/>
        <end position="638"/>
    </location>
</feature>
<dbReference type="GO" id="GO:0035214">
    <property type="term" value="P:eye-antennal disc development"/>
    <property type="evidence" value="ECO:0007669"/>
    <property type="project" value="UniProtKB-ARBA"/>
</dbReference>
<evidence type="ECO:0000256" key="5">
    <source>
        <dbReference type="ARBA" id="ARBA00022729"/>
    </source>
</evidence>
<dbReference type="Gene3D" id="2.60.40.3510">
    <property type="match status" value="1"/>
</dbReference>
<dbReference type="InterPro" id="IPR018097">
    <property type="entry name" value="EGF_Ca-bd_CS"/>
</dbReference>
<dbReference type="GO" id="GO:0035239">
    <property type="term" value="P:tube morphogenesis"/>
    <property type="evidence" value="ECO:0007669"/>
    <property type="project" value="UniProtKB-ARBA"/>
</dbReference>
<keyword evidence="6 13" id="KW-0677">Repeat</keyword>
<dbReference type="GO" id="GO:0005886">
    <property type="term" value="C:plasma membrane"/>
    <property type="evidence" value="ECO:0007669"/>
    <property type="project" value="UniProtKB-ARBA"/>
</dbReference>
<feature type="domain" description="EGF-like" evidence="15">
    <location>
        <begin position="371"/>
        <end position="409"/>
    </location>
</feature>
<proteinExistence type="predicted"/>
<dbReference type="PROSITE" id="PS01186">
    <property type="entry name" value="EGF_2"/>
    <property type="match status" value="7"/>
</dbReference>
<feature type="domain" description="EGF-like" evidence="15">
    <location>
        <begin position="564"/>
        <end position="600"/>
    </location>
</feature>
<dbReference type="InterPro" id="IPR000742">
    <property type="entry name" value="EGF"/>
</dbReference>
<dbReference type="GO" id="GO:0005509">
    <property type="term" value="F:calcium ion binding"/>
    <property type="evidence" value="ECO:0007669"/>
    <property type="project" value="InterPro"/>
</dbReference>
<dbReference type="InterPro" id="IPR051830">
    <property type="entry name" value="NOTCH_homolog"/>
</dbReference>
<dbReference type="SMART" id="SM00051">
    <property type="entry name" value="DSL"/>
    <property type="match status" value="1"/>
</dbReference>
<feature type="domain" description="EGF-like" evidence="15">
    <location>
        <begin position="411"/>
        <end position="448"/>
    </location>
</feature>
<evidence type="ECO:0000259" key="16">
    <source>
        <dbReference type="PROSITE" id="PS51051"/>
    </source>
</evidence>
<dbReference type="AlphaFoldDB" id="A0A9P0TSV9"/>
<dbReference type="GO" id="GO:0036011">
    <property type="term" value="P:imaginal disc-derived leg segmentation"/>
    <property type="evidence" value="ECO:0007669"/>
    <property type="project" value="UniProtKB-ARBA"/>
</dbReference>
<evidence type="ECO:0000256" key="14">
    <source>
        <dbReference type="SAM" id="Phobius"/>
    </source>
</evidence>
<feature type="disulfide bond" evidence="11">
    <location>
        <begin position="438"/>
        <end position="447"/>
    </location>
</feature>
<dbReference type="Gene3D" id="2.10.25.10">
    <property type="entry name" value="Laminin"/>
    <property type="match status" value="8"/>
</dbReference>
<dbReference type="PANTHER" id="PTHR24033:SF151">
    <property type="entry name" value="NOTCH 2"/>
    <property type="match status" value="1"/>
</dbReference>
<dbReference type="PROSITE" id="PS00010">
    <property type="entry name" value="ASX_HYDROXYL"/>
    <property type="match status" value="1"/>
</dbReference>
<dbReference type="InterPro" id="IPR009030">
    <property type="entry name" value="Growth_fac_rcpt_cys_sf"/>
</dbReference>
<dbReference type="GO" id="GO:0008587">
    <property type="term" value="P:imaginal disc-derived wing margin morphogenesis"/>
    <property type="evidence" value="ECO:0007669"/>
    <property type="project" value="UniProtKB-ARBA"/>
</dbReference>
<dbReference type="SMART" id="SM00179">
    <property type="entry name" value="EGF_CA"/>
    <property type="match status" value="7"/>
</dbReference>
<evidence type="ECO:0000256" key="13">
    <source>
        <dbReference type="RuleBase" id="RU280815"/>
    </source>
</evidence>
<reference evidence="17" key="1">
    <citation type="submission" date="2022-05" db="EMBL/GenBank/DDBJ databases">
        <authorList>
            <person name="Okamura Y."/>
        </authorList>
    </citation>
    <scope>NUCLEOTIDE SEQUENCE</scope>
</reference>
<keyword evidence="3 11" id="KW-0245">EGF-like domain</keyword>
<dbReference type="FunFam" id="2.10.25.10:FF:000122">
    <property type="entry name" value="Protein crumbs homolog 2"/>
    <property type="match status" value="1"/>
</dbReference>
<dbReference type="Pfam" id="PF07657">
    <property type="entry name" value="MNNL"/>
    <property type="match status" value="1"/>
</dbReference>
<comment type="subcellular location">
    <subcellularLocation>
        <location evidence="1 13">Membrane</location>
        <topology evidence="1 13">Single-pass type I membrane protein</topology>
    </subcellularLocation>
</comment>
<dbReference type="PROSITE" id="PS01187">
    <property type="entry name" value="EGF_CA"/>
    <property type="match status" value="1"/>
</dbReference>
<organism evidence="17 18">
    <name type="scientific">Pieris brassicae</name>
    <name type="common">White butterfly</name>
    <name type="synonym">Large white butterfly</name>
    <dbReference type="NCBI Taxonomy" id="7116"/>
    <lineage>
        <taxon>Eukaryota</taxon>
        <taxon>Metazoa</taxon>
        <taxon>Ecdysozoa</taxon>
        <taxon>Arthropoda</taxon>
        <taxon>Hexapoda</taxon>
        <taxon>Insecta</taxon>
        <taxon>Pterygota</taxon>
        <taxon>Neoptera</taxon>
        <taxon>Endopterygota</taxon>
        <taxon>Lepidoptera</taxon>
        <taxon>Glossata</taxon>
        <taxon>Ditrysia</taxon>
        <taxon>Papilionoidea</taxon>
        <taxon>Pieridae</taxon>
        <taxon>Pierinae</taxon>
        <taxon>Pieris</taxon>
    </lineage>
</organism>
<dbReference type="InterPro" id="IPR011651">
    <property type="entry name" value="Notch_ligand_N"/>
</dbReference>
<dbReference type="GO" id="GO:0009986">
    <property type="term" value="C:cell surface"/>
    <property type="evidence" value="ECO:0007669"/>
    <property type="project" value="UniProtKB-ARBA"/>
</dbReference>
<keyword evidence="10" id="KW-0325">Glycoprotein</keyword>
<evidence type="ECO:0000256" key="9">
    <source>
        <dbReference type="ARBA" id="ARBA00023157"/>
    </source>
</evidence>
<dbReference type="PANTHER" id="PTHR24033">
    <property type="entry name" value="EGF-LIKE DOMAIN-CONTAINING PROTEIN"/>
    <property type="match status" value="1"/>
</dbReference>
<dbReference type="InterPro" id="IPR013032">
    <property type="entry name" value="EGF-like_CS"/>
</dbReference>
<evidence type="ECO:0000256" key="6">
    <source>
        <dbReference type="ARBA" id="ARBA00022737"/>
    </source>
</evidence>
<evidence type="ECO:0000256" key="7">
    <source>
        <dbReference type="ARBA" id="ARBA00022989"/>
    </source>
</evidence>
<feature type="domain" description="DSL" evidence="16">
    <location>
        <begin position="260"/>
        <end position="304"/>
    </location>
</feature>
<dbReference type="SUPFAM" id="SSF57184">
    <property type="entry name" value="Growth factor receptor domain"/>
    <property type="match status" value="1"/>
</dbReference>
<dbReference type="GO" id="GO:0045179">
    <property type="term" value="C:apical cortex"/>
    <property type="evidence" value="ECO:0007669"/>
    <property type="project" value="UniProtKB-ARBA"/>
</dbReference>
<keyword evidence="8 13" id="KW-0472">Membrane</keyword>
<dbReference type="GO" id="GO:0030718">
    <property type="term" value="P:germ-line stem cell population maintenance"/>
    <property type="evidence" value="ECO:0007669"/>
    <property type="project" value="UniProtKB-ARBA"/>
</dbReference>
<dbReference type="PROSITE" id="PS00022">
    <property type="entry name" value="EGF_1"/>
    <property type="match status" value="8"/>
</dbReference>
<keyword evidence="18" id="KW-1185">Reference proteome</keyword>
<evidence type="ECO:0000256" key="11">
    <source>
        <dbReference type="PROSITE-ProRule" id="PRU00076"/>
    </source>
</evidence>
<feature type="disulfide bond" evidence="11">
    <location>
        <begin position="590"/>
        <end position="599"/>
    </location>
</feature>
<dbReference type="GO" id="GO:0007219">
    <property type="term" value="P:Notch signaling pathway"/>
    <property type="evidence" value="ECO:0007669"/>
    <property type="project" value="InterPro"/>
</dbReference>
<comment type="caution">
    <text evidence="11">Lacks conserved residue(s) required for the propagation of feature annotation.</text>
</comment>
<feature type="disulfide bond" evidence="11">
    <location>
        <begin position="628"/>
        <end position="637"/>
    </location>
</feature>
<comment type="function">
    <text evidence="13">Putative Notch ligand involved in the mediation of Notch signaling.</text>
</comment>
<dbReference type="InterPro" id="IPR001774">
    <property type="entry name" value="DSL"/>
</dbReference>
<feature type="domain" description="EGF-like" evidence="15">
    <location>
        <begin position="488"/>
        <end position="524"/>
    </location>
</feature>
<dbReference type="CDD" id="cd00054">
    <property type="entry name" value="EGF_CA"/>
    <property type="match status" value="6"/>
</dbReference>
<sequence length="814" mass="86650">MRRAAPSSVAALPPGVRCPHRAATRPSVRCHAPSRSHVISAAPRRPHARILNVVHDTPNGLLCRRLLTGPGSRICPGAGRGRANMRAPTVLLALLGFLPQVLSSGSFELRIKSFTNSLGRLSSGQCCDGSSNSDAPCLAPCRTKFRVCLKIYQANIDTTSPCTFGDITTPVLGGNSLDVPNLNVQGFSNPIVFPFDFTWPGTFSLIVEAWHDTNETSRSDDTLIARMTKQSIADVGGPWNEEEQRWGAAGGAHLRLSYRVTCAAHYYGPGCEVLCRPRDDGFGHYTCSPTGEIVCRPGWTGDYCSKPRCLPGCDAEHGHCLKPDECICHSGWVGEFCDQCERHPGCVHGTCSKPWDCICEEGWGGLFCNQDLNYCTNHRPCRNGGTCHNTGQGSYTCVCPPEYTGSDCEKSLHSCAVRSCLNGGACVPDEGGELSCACPSGYEGARCETRRLTCADQPCRNGGTCELRPSGYVCQCPSGYTGLDCGVEADPCAANPCRNGATCNRAGDGFRCSCKTGFRGNRCEIDIDDCTGIICEHGGTCVDLVNGQRCQCAPGFLGPRCETRVDFCLAKPCANGGECHVLDNDYECRCRPGFAGKDCSIDIDECASSPCRNGGTCRDRVDGYHCNCPPGWGGKSCTVSLADFAAKPAGGHLRRVGDDTLEEETLSGSHVALIAALSAAVPAAALAAAIAVACIRRRRKRAQNAADAEARAQNTANAGNGGRVIRNTWGKCEGPVPECQNAHNAAAEECKRKTLNTESAARLLAALDPRLSRLSADSAYCANSDTSLVKRALEGGGVYVLDEHCLPPTFATQV</sequence>
<evidence type="ECO:0000256" key="10">
    <source>
        <dbReference type="ARBA" id="ARBA00023180"/>
    </source>
</evidence>
<feature type="transmembrane region" description="Helical" evidence="14">
    <location>
        <begin position="671"/>
        <end position="695"/>
    </location>
</feature>
<dbReference type="GO" id="GO:0016330">
    <property type="term" value="P:second mitotic wave involved in compound eye morphogenesis"/>
    <property type="evidence" value="ECO:0007669"/>
    <property type="project" value="UniProtKB-ARBA"/>
</dbReference>